<dbReference type="Proteomes" id="UP001300012">
    <property type="component" value="Unassembled WGS sequence"/>
</dbReference>
<evidence type="ECO:0000313" key="3">
    <source>
        <dbReference type="Proteomes" id="UP001300012"/>
    </source>
</evidence>
<evidence type="ECO:0000313" key="2">
    <source>
        <dbReference type="EMBL" id="MCR8631982.1"/>
    </source>
</evidence>
<keyword evidence="3" id="KW-1185">Reference proteome</keyword>
<reference evidence="2 3" key="1">
    <citation type="submission" date="2022-08" db="EMBL/GenBank/DDBJ databases">
        <title>Paenibacillus endoradicis sp. nov., Paenibacillus radicibacter sp. nov and Paenibacillus pararadicis sp. nov., three cold-adapted plant growth-promoting bacteria isolated from root of Larix gmelinii in Great Khingan.</title>
        <authorList>
            <person name="Xue H."/>
        </authorList>
    </citation>
    <scope>NUCLEOTIDE SEQUENCE [LARGE SCALE GENOMIC DNA]</scope>
    <source>
        <strain evidence="2 3">N5-1-1-5</strain>
    </source>
</reference>
<evidence type="ECO:0000256" key="1">
    <source>
        <dbReference type="SAM" id="MobiDB-lite"/>
    </source>
</evidence>
<dbReference type="RefSeq" id="WP_258213579.1">
    <property type="nucleotide sequence ID" value="NZ_JANQBD010000008.1"/>
</dbReference>
<organism evidence="2 3">
    <name type="scientific">Paenibacillus radicis</name>
    <name type="common">ex Xue et al. 2023</name>
    <dbReference type="NCBI Taxonomy" id="2972489"/>
    <lineage>
        <taxon>Bacteria</taxon>
        <taxon>Bacillati</taxon>
        <taxon>Bacillota</taxon>
        <taxon>Bacilli</taxon>
        <taxon>Bacillales</taxon>
        <taxon>Paenibacillaceae</taxon>
        <taxon>Paenibacillus</taxon>
    </lineage>
</organism>
<gene>
    <name evidence="2" type="ORF">NV381_12265</name>
</gene>
<feature type="compositionally biased region" description="Basic and acidic residues" evidence="1">
    <location>
        <begin position="13"/>
        <end position="39"/>
    </location>
</feature>
<sequence>MGWRPDLSTPLLNRRDTRPKKEAFNIEDKSPKKELQEDVRSNSNNHFITGWEGYLRLKQIFFWSYTEGDNKIYLDKKDREIDPFLNK</sequence>
<dbReference type="EMBL" id="JANQBD010000008">
    <property type="protein sequence ID" value="MCR8631982.1"/>
    <property type="molecule type" value="Genomic_DNA"/>
</dbReference>
<feature type="region of interest" description="Disordered" evidence="1">
    <location>
        <begin position="1"/>
        <end position="39"/>
    </location>
</feature>
<name>A0ABT1YFK0_9BACL</name>
<accession>A0ABT1YFK0</accession>
<comment type="caution">
    <text evidence="2">The sequence shown here is derived from an EMBL/GenBank/DDBJ whole genome shotgun (WGS) entry which is preliminary data.</text>
</comment>
<protein>
    <submittedName>
        <fullName evidence="2">Uncharacterized protein</fullName>
    </submittedName>
</protein>
<proteinExistence type="predicted"/>